<evidence type="ECO:0000313" key="2">
    <source>
        <dbReference type="Proteomes" id="UP000265040"/>
    </source>
</evidence>
<sequence>MGGSESCEEEVGVASRQVMKCDVLHSRNSTVTVLFFSVVPWVSPALLPAILVLTHIRWLEPVEEPLQKMETPAASVPPSSERNGHAGMFQLAADAPSSCPHLYLGTHMGSNWEKGFTTCRGPAMQTNGCTGLPACSIVSEHRVPLPATELGGTALVTTKTV</sequence>
<dbReference type="InParanoid" id="A0A7N6AKT3"/>
<reference evidence="1" key="2">
    <citation type="submission" date="2025-08" db="UniProtKB">
        <authorList>
            <consortium name="Ensembl"/>
        </authorList>
    </citation>
    <scope>IDENTIFICATION</scope>
</reference>
<protein>
    <submittedName>
        <fullName evidence="1">Uncharacterized protein</fullName>
    </submittedName>
</protein>
<dbReference type="OrthoDB" id="9392810at2759"/>
<reference evidence="1" key="3">
    <citation type="submission" date="2025-09" db="UniProtKB">
        <authorList>
            <consortium name="Ensembl"/>
        </authorList>
    </citation>
    <scope>IDENTIFICATION</scope>
</reference>
<name>A0A7N6AKT3_ANATE</name>
<keyword evidence="2" id="KW-1185">Reference proteome</keyword>
<dbReference type="GeneTree" id="ENSGT00940000176980"/>
<accession>A0A7N6AKT3</accession>
<reference evidence="1" key="1">
    <citation type="submission" date="2021-04" db="EMBL/GenBank/DDBJ databases">
        <authorList>
            <consortium name="Wellcome Sanger Institute Data Sharing"/>
        </authorList>
    </citation>
    <scope>NUCLEOTIDE SEQUENCE [LARGE SCALE GENOMIC DNA]</scope>
</reference>
<dbReference type="Ensembl" id="ENSATET00000069984.1">
    <property type="protein sequence ID" value="ENSATEP00000049388.1"/>
    <property type="gene ID" value="ENSATEG00000027364.1"/>
</dbReference>
<evidence type="ECO:0000313" key="1">
    <source>
        <dbReference type="Ensembl" id="ENSATEP00000049388.1"/>
    </source>
</evidence>
<proteinExistence type="predicted"/>
<dbReference type="Proteomes" id="UP000265040">
    <property type="component" value="Chromosome 8"/>
</dbReference>
<dbReference type="AlphaFoldDB" id="A0A7N6AKT3"/>
<organism evidence="1 2">
    <name type="scientific">Anabas testudineus</name>
    <name type="common">Climbing perch</name>
    <name type="synonym">Anthias testudineus</name>
    <dbReference type="NCBI Taxonomy" id="64144"/>
    <lineage>
        <taxon>Eukaryota</taxon>
        <taxon>Metazoa</taxon>
        <taxon>Chordata</taxon>
        <taxon>Craniata</taxon>
        <taxon>Vertebrata</taxon>
        <taxon>Euteleostomi</taxon>
        <taxon>Actinopterygii</taxon>
        <taxon>Neopterygii</taxon>
        <taxon>Teleostei</taxon>
        <taxon>Neoteleostei</taxon>
        <taxon>Acanthomorphata</taxon>
        <taxon>Anabantaria</taxon>
        <taxon>Anabantiformes</taxon>
        <taxon>Anabantoidei</taxon>
        <taxon>Anabantidae</taxon>
        <taxon>Anabas</taxon>
    </lineage>
</organism>